<evidence type="ECO:0000313" key="1">
    <source>
        <dbReference type="EMBL" id="TNJ28857.1"/>
    </source>
</evidence>
<dbReference type="VEuPathDB" id="GiardiaDB:GMRT_15551"/>
<accession>A0A4Z1T6U9</accession>
<proteinExistence type="predicted"/>
<comment type="caution">
    <text evidence="1">The sequence shown here is derived from an EMBL/GenBank/DDBJ whole genome shotgun (WGS) entry which is preliminary data.</text>
</comment>
<organism evidence="1 2">
    <name type="scientific">Giardia muris</name>
    <dbReference type="NCBI Taxonomy" id="5742"/>
    <lineage>
        <taxon>Eukaryota</taxon>
        <taxon>Metamonada</taxon>
        <taxon>Diplomonadida</taxon>
        <taxon>Hexamitidae</taxon>
        <taxon>Giardiinae</taxon>
        <taxon>Giardia</taxon>
    </lineage>
</organism>
<gene>
    <name evidence="1" type="ORF">GMRT_15551</name>
</gene>
<dbReference type="Proteomes" id="UP000315496">
    <property type="component" value="Chromosome 2"/>
</dbReference>
<name>A0A4Z1T6U9_GIAMU</name>
<dbReference type="AlphaFoldDB" id="A0A4Z1T6U9"/>
<keyword evidence="2" id="KW-1185">Reference proteome</keyword>
<sequence>MRLSQHWLEDRTATEAAAALRELRQQIYEEARQGLPEEDLDYAMSKRQIPLIPDIEQTLSQMDRVWGRLLLRASVEAQFDSQAACALHSCILYGRIRQMRLDEANSQSLLSNLQLLSCIPTDREDLLCILAPPLNEEPRLQEYGLQDFSSPTCTSIPVGFEVACTLTVAAASPVLHCNANWLAITTVFQTLSTIKLAIDSPLIWTHVKPL</sequence>
<dbReference type="EMBL" id="VDLU01000002">
    <property type="protein sequence ID" value="TNJ28857.1"/>
    <property type="molecule type" value="Genomic_DNA"/>
</dbReference>
<evidence type="ECO:0000313" key="2">
    <source>
        <dbReference type="Proteomes" id="UP000315496"/>
    </source>
</evidence>
<protein>
    <submittedName>
        <fullName evidence="1">Uncharacterized protein</fullName>
    </submittedName>
</protein>
<reference evidence="1 2" key="1">
    <citation type="submission" date="2019-05" db="EMBL/GenBank/DDBJ databases">
        <title>The compact genome of Giardia muris reveals important steps in the evolution of intestinal protozoan parasites.</title>
        <authorList>
            <person name="Xu F."/>
            <person name="Jimenez-Gonzalez A."/>
            <person name="Einarsson E."/>
            <person name="Astvaldsson A."/>
            <person name="Peirasmaki D."/>
            <person name="Eckmann L."/>
            <person name="Andersson J.O."/>
            <person name="Svard S.G."/>
            <person name="Jerlstrom-Hultqvist J."/>
        </authorList>
    </citation>
    <scope>NUCLEOTIDE SEQUENCE [LARGE SCALE GENOMIC DNA]</scope>
    <source>
        <strain evidence="1 2">Roberts-Thomson</strain>
    </source>
</reference>